<dbReference type="SUPFAM" id="SSF53474">
    <property type="entry name" value="alpha/beta-Hydrolases"/>
    <property type="match status" value="1"/>
</dbReference>
<dbReference type="GO" id="GO:0016787">
    <property type="term" value="F:hydrolase activity"/>
    <property type="evidence" value="ECO:0007669"/>
    <property type="project" value="UniProtKB-KW"/>
</dbReference>
<dbReference type="InterPro" id="IPR029058">
    <property type="entry name" value="AB_hydrolase_fold"/>
</dbReference>
<dbReference type="Gene3D" id="3.40.50.1820">
    <property type="entry name" value="alpha/beta hydrolase"/>
    <property type="match status" value="1"/>
</dbReference>
<protein>
    <submittedName>
        <fullName evidence="3">Alpha/beta fold hydrolase</fullName>
    </submittedName>
</protein>
<dbReference type="InterPro" id="IPR000073">
    <property type="entry name" value="AB_hydrolase_1"/>
</dbReference>
<keyword evidence="1 3" id="KW-0378">Hydrolase</keyword>
<comment type="caution">
    <text evidence="3">The sequence shown here is derived from an EMBL/GenBank/DDBJ whole genome shotgun (WGS) entry which is preliminary data.</text>
</comment>
<proteinExistence type="predicted"/>
<evidence type="ECO:0000313" key="4">
    <source>
        <dbReference type="Proteomes" id="UP000461162"/>
    </source>
</evidence>
<evidence type="ECO:0000259" key="2">
    <source>
        <dbReference type="Pfam" id="PF00561"/>
    </source>
</evidence>
<evidence type="ECO:0000313" key="3">
    <source>
        <dbReference type="EMBL" id="MUM78376.1"/>
    </source>
</evidence>
<dbReference type="EMBL" id="WODC01000008">
    <property type="protein sequence ID" value="MUM78376.1"/>
    <property type="molecule type" value="Genomic_DNA"/>
</dbReference>
<dbReference type="Pfam" id="PF00561">
    <property type="entry name" value="Abhydrolase_1"/>
    <property type="match status" value="1"/>
</dbReference>
<dbReference type="Proteomes" id="UP000461162">
    <property type="component" value="Unassembled WGS sequence"/>
</dbReference>
<dbReference type="PANTHER" id="PTHR43798">
    <property type="entry name" value="MONOACYLGLYCEROL LIPASE"/>
    <property type="match status" value="1"/>
</dbReference>
<keyword evidence="4" id="KW-1185">Reference proteome</keyword>
<feature type="domain" description="AB hydrolase-1" evidence="2">
    <location>
        <begin position="37"/>
        <end position="272"/>
    </location>
</feature>
<dbReference type="RefSeq" id="WP_155935019.1">
    <property type="nucleotide sequence ID" value="NZ_WODC01000008.1"/>
</dbReference>
<dbReference type="PANTHER" id="PTHR43798:SF31">
    <property type="entry name" value="AB HYDROLASE SUPERFAMILY PROTEIN YCLE"/>
    <property type="match status" value="1"/>
</dbReference>
<gene>
    <name evidence="3" type="ORF">GKC30_12095</name>
</gene>
<accession>A0A7K1KQJ8</accession>
<dbReference type="AlphaFoldDB" id="A0A7K1KQJ8"/>
<reference evidence="3 4" key="1">
    <citation type="submission" date="2019-11" db="EMBL/GenBank/DDBJ databases">
        <title>Pseudodesulfovibrio alkaliphilus, sp. nov., an alkaliphilic sulfate-reducing bacteria from mud volcano of Taman peninsula, Russia.</title>
        <authorList>
            <person name="Frolova A."/>
            <person name="Merkel A.Y."/>
            <person name="Slobodkin A.I."/>
        </authorList>
    </citation>
    <scope>NUCLEOTIDE SEQUENCE [LARGE SCALE GENOMIC DNA]</scope>
    <source>
        <strain evidence="3 4">F-1</strain>
    </source>
</reference>
<organism evidence="3 4">
    <name type="scientific">Pseudodesulfovibrio alkaliphilus</name>
    <dbReference type="NCBI Taxonomy" id="2661613"/>
    <lineage>
        <taxon>Bacteria</taxon>
        <taxon>Pseudomonadati</taxon>
        <taxon>Thermodesulfobacteriota</taxon>
        <taxon>Desulfovibrionia</taxon>
        <taxon>Desulfovibrionales</taxon>
        <taxon>Desulfovibrionaceae</taxon>
    </lineage>
</organism>
<name>A0A7K1KQJ8_9BACT</name>
<dbReference type="GO" id="GO:0016020">
    <property type="term" value="C:membrane"/>
    <property type="evidence" value="ECO:0007669"/>
    <property type="project" value="TreeGrafter"/>
</dbReference>
<dbReference type="InterPro" id="IPR050266">
    <property type="entry name" value="AB_hydrolase_sf"/>
</dbReference>
<sequence length="287" mass="32141">MDMFEAVETRDENHVAGWVTATDSARLWVEVRGQGRPVIFVHGWTMSSRFWRRQHGLADSYQIVTLDLRGHGRSETPIRGHTIPRYARDLREVIRALDIKGATLVGWSMGGSVALEYWQQFGSDRLSGIALVESSPYPMADASWNTHRFRGLGPEAVQTEMEAMRQDRAAFGSRFVNEMFISGQAPAHALRWMCAEHLLTDDQTAAAVYEDYAARDYVPLLPSLTLPALAVYGRSRHMCFGPSAGRFVAGSIPGAHLAVLERSGHLPFYEEPDTFNAEIRRFLSALT</sequence>
<dbReference type="PRINTS" id="PR00111">
    <property type="entry name" value="ABHYDROLASE"/>
</dbReference>
<evidence type="ECO:0000256" key="1">
    <source>
        <dbReference type="ARBA" id="ARBA00022801"/>
    </source>
</evidence>